<feature type="compositionally biased region" description="Basic residues" evidence="1">
    <location>
        <begin position="1"/>
        <end position="18"/>
    </location>
</feature>
<evidence type="ECO:0008006" key="4">
    <source>
        <dbReference type="Google" id="ProtNLM"/>
    </source>
</evidence>
<dbReference type="EMBL" id="MBLM01000076">
    <property type="protein sequence ID" value="OHV40405.1"/>
    <property type="molecule type" value="Genomic_DNA"/>
</dbReference>
<dbReference type="AlphaFoldDB" id="A0A1S1R4H7"/>
<dbReference type="OrthoDB" id="3217921at2"/>
<dbReference type="Proteomes" id="UP000179627">
    <property type="component" value="Unassembled WGS sequence"/>
</dbReference>
<dbReference type="RefSeq" id="WP_071083335.1">
    <property type="nucleotide sequence ID" value="NZ_MBLM01000076.1"/>
</dbReference>
<proteinExistence type="predicted"/>
<name>A0A1S1R4H7_9ACTN</name>
<dbReference type="Pfam" id="PF11273">
    <property type="entry name" value="DUF3073"/>
    <property type="match status" value="1"/>
</dbReference>
<protein>
    <recommendedName>
        <fullName evidence="4">DUF3073 domain-containing protein</fullName>
    </recommendedName>
</protein>
<feature type="region of interest" description="Disordered" evidence="1">
    <location>
        <begin position="1"/>
        <end position="64"/>
    </location>
</feature>
<dbReference type="InterPro" id="IPR021426">
    <property type="entry name" value="DUF3073"/>
</dbReference>
<reference evidence="3" key="1">
    <citation type="submission" date="2016-07" db="EMBL/GenBank/DDBJ databases">
        <title>Sequence Frankia sp. strain CcI1.17.</title>
        <authorList>
            <person name="Ghodhbane-Gtari F."/>
            <person name="Swanson E."/>
            <person name="Gueddou A."/>
            <person name="Morris K."/>
            <person name="Hezbri K."/>
            <person name="Ktari A."/>
            <person name="Nouioui I."/>
            <person name="Abebe-Akele F."/>
            <person name="Simpson S."/>
            <person name="Thomas K."/>
            <person name="Gtari M."/>
            <person name="Tisa L.S."/>
            <person name="Hurst S."/>
        </authorList>
    </citation>
    <scope>NUCLEOTIDE SEQUENCE [LARGE SCALE GENOMIC DNA]</scope>
    <source>
        <strain evidence="3">Cc1.17</strain>
    </source>
</reference>
<evidence type="ECO:0000313" key="3">
    <source>
        <dbReference type="Proteomes" id="UP000179627"/>
    </source>
</evidence>
<evidence type="ECO:0000256" key="1">
    <source>
        <dbReference type="SAM" id="MobiDB-lite"/>
    </source>
</evidence>
<gene>
    <name evidence="2" type="ORF">CC117_33585</name>
</gene>
<keyword evidence="3" id="KW-1185">Reference proteome</keyword>
<accession>A0A1S1R4H7</accession>
<comment type="caution">
    <text evidence="2">The sequence shown here is derived from an EMBL/GenBank/DDBJ whole genome shotgun (WGS) entry which is preliminary data.</text>
</comment>
<organism evidence="2 3">
    <name type="scientific">Parafrankia colletiae</name>
    <dbReference type="NCBI Taxonomy" id="573497"/>
    <lineage>
        <taxon>Bacteria</taxon>
        <taxon>Bacillati</taxon>
        <taxon>Actinomycetota</taxon>
        <taxon>Actinomycetes</taxon>
        <taxon>Frankiales</taxon>
        <taxon>Frankiaceae</taxon>
        <taxon>Parafrankia</taxon>
    </lineage>
</organism>
<evidence type="ECO:0000313" key="2">
    <source>
        <dbReference type="EMBL" id="OHV40405.1"/>
    </source>
</evidence>
<sequence>MGRGRAKAKHTKVARKLKYASPDLDLDRLQSDLGDAPTRDHDDRDELPDPQALDPADENWTPTG</sequence>